<reference evidence="2 3" key="1">
    <citation type="submission" date="2020-11" db="EMBL/GenBank/DDBJ databases">
        <title>Arthrobacter antarcticus sp. nov., isolated from Antarctic Soil.</title>
        <authorList>
            <person name="Li J."/>
        </authorList>
    </citation>
    <scope>NUCLEOTIDE SEQUENCE [LARGE SCALE GENOMIC DNA]</scope>
    <source>
        <strain evidence="2 3">Z1-20</strain>
    </source>
</reference>
<dbReference type="CDD" id="cd18785">
    <property type="entry name" value="SF2_C"/>
    <property type="match status" value="1"/>
</dbReference>
<dbReference type="Pfam" id="PF00271">
    <property type="entry name" value="Helicase_C"/>
    <property type="match status" value="1"/>
</dbReference>
<dbReference type="SUPFAM" id="SSF52540">
    <property type="entry name" value="P-loop containing nucleoside triphosphate hydrolases"/>
    <property type="match status" value="1"/>
</dbReference>
<dbReference type="GO" id="GO:0005524">
    <property type="term" value="F:ATP binding"/>
    <property type="evidence" value="ECO:0007669"/>
    <property type="project" value="InterPro"/>
</dbReference>
<keyword evidence="2" id="KW-0378">Hydrolase</keyword>
<keyword evidence="2" id="KW-0347">Helicase</keyword>
<keyword evidence="2" id="KW-0547">Nucleotide-binding</keyword>
<evidence type="ECO:0000259" key="1">
    <source>
        <dbReference type="PROSITE" id="PS51192"/>
    </source>
</evidence>
<dbReference type="RefSeq" id="WP_196395926.1">
    <property type="nucleotide sequence ID" value="NZ_JADNYM010000006.1"/>
</dbReference>
<name>A0A931CQ58_9MICC</name>
<dbReference type="GO" id="GO:0005829">
    <property type="term" value="C:cytosol"/>
    <property type="evidence" value="ECO:0007669"/>
    <property type="project" value="TreeGrafter"/>
</dbReference>
<dbReference type="InterPro" id="IPR027417">
    <property type="entry name" value="P-loop_NTPase"/>
</dbReference>
<proteinExistence type="predicted"/>
<accession>A0A931CQ58</accession>
<dbReference type="SMART" id="SM00487">
    <property type="entry name" value="DEXDc"/>
    <property type="match status" value="1"/>
</dbReference>
<dbReference type="GO" id="GO:0016787">
    <property type="term" value="F:hydrolase activity"/>
    <property type="evidence" value="ECO:0007669"/>
    <property type="project" value="InterPro"/>
</dbReference>
<dbReference type="InterPro" id="IPR050742">
    <property type="entry name" value="Helicase_Restrict-Modif_Enz"/>
</dbReference>
<dbReference type="PANTHER" id="PTHR47396:SF1">
    <property type="entry name" value="ATP-DEPENDENT HELICASE IRC3-RELATED"/>
    <property type="match status" value="1"/>
</dbReference>
<dbReference type="GO" id="GO:0003677">
    <property type="term" value="F:DNA binding"/>
    <property type="evidence" value="ECO:0007669"/>
    <property type="project" value="InterPro"/>
</dbReference>
<dbReference type="EMBL" id="JADNYM010000006">
    <property type="protein sequence ID" value="MBG0738976.1"/>
    <property type="molecule type" value="Genomic_DNA"/>
</dbReference>
<protein>
    <submittedName>
        <fullName evidence="2">DEAD/DEAH box helicase family protein</fullName>
    </submittedName>
</protein>
<comment type="caution">
    <text evidence="2">The sequence shown here is derived from an EMBL/GenBank/DDBJ whole genome shotgun (WGS) entry which is preliminary data.</text>
</comment>
<dbReference type="PANTHER" id="PTHR47396">
    <property type="entry name" value="TYPE I RESTRICTION ENZYME ECOKI R PROTEIN"/>
    <property type="match status" value="1"/>
</dbReference>
<keyword evidence="2" id="KW-0067">ATP-binding</keyword>
<dbReference type="InterPro" id="IPR001650">
    <property type="entry name" value="Helicase_C-like"/>
</dbReference>
<dbReference type="GO" id="GO:0004386">
    <property type="term" value="F:helicase activity"/>
    <property type="evidence" value="ECO:0007669"/>
    <property type="project" value="UniProtKB-KW"/>
</dbReference>
<sequence length="558" mass="60653">MTKTLRDYQATAIADGLATFTEHDRAHFVLACGAGKTLISLRLQEAVNPGTVLALFPTLALLQQTYDEWSADAEAPFDAYAFCSRTRGAGSDDLDSSQLHLPHTTDVKVVAGFLAAPSSKPKILFATYQSSPKLAALHTDHGVGAWDLAIFDEAHRTAGRAGKKFSAALHDHTIPVHKRAFFTATPVTFTSRNSPDGENIPAHSMDDLTVYGPRVCTVHFSYLQERGYLSDYQVAVMVLTNKDVADMIKDNPDIASYQTVTRRGSHGRTETVNMGARDVAVAAALSKAIRQADLRSIAAFHSSIAKSQGFAMMLPSILGELAPEERPLGWVTADAVWGTQDAAERDEIIHRLSVDPATTDIQVVSNARILSEGVNIPSLDAILFADAKSSKVDITQQVGRALRLNENRDAPSLVIIPIIVPAEGYNPEDDGFNDDDLATGNYDTVVNVLGSLADNDPQFQARLNAERDVTLATETPDAEGMVGSDSYRSDIDADGKWLDGKLVFINQTGENKIQFRRIINSVSVDVLKESSDLWDWWGNFYALKALMEEERSAAAEAA</sequence>
<dbReference type="Pfam" id="PF04851">
    <property type="entry name" value="ResIII"/>
    <property type="match status" value="1"/>
</dbReference>
<feature type="domain" description="Helicase ATP-binding" evidence="1">
    <location>
        <begin position="17"/>
        <end position="204"/>
    </location>
</feature>
<organism evidence="2 3">
    <name type="scientific">Arthrobacter terrae</name>
    <dbReference type="NCBI Taxonomy" id="2935737"/>
    <lineage>
        <taxon>Bacteria</taxon>
        <taxon>Bacillati</taxon>
        <taxon>Actinomycetota</taxon>
        <taxon>Actinomycetes</taxon>
        <taxon>Micrococcales</taxon>
        <taxon>Micrococcaceae</taxon>
        <taxon>Arthrobacter</taxon>
    </lineage>
</organism>
<dbReference type="AlphaFoldDB" id="A0A931CQ58"/>
<gene>
    <name evidence="2" type="ORF">IV500_06005</name>
</gene>
<dbReference type="PROSITE" id="PS51192">
    <property type="entry name" value="HELICASE_ATP_BIND_1"/>
    <property type="match status" value="1"/>
</dbReference>
<keyword evidence="3" id="KW-1185">Reference proteome</keyword>
<dbReference type="InterPro" id="IPR014001">
    <property type="entry name" value="Helicase_ATP-bd"/>
</dbReference>
<dbReference type="Gene3D" id="3.40.50.300">
    <property type="entry name" value="P-loop containing nucleotide triphosphate hydrolases"/>
    <property type="match status" value="2"/>
</dbReference>
<evidence type="ECO:0000313" key="3">
    <source>
        <dbReference type="Proteomes" id="UP000655366"/>
    </source>
</evidence>
<evidence type="ECO:0000313" key="2">
    <source>
        <dbReference type="EMBL" id="MBG0738976.1"/>
    </source>
</evidence>
<dbReference type="InterPro" id="IPR006935">
    <property type="entry name" value="Helicase/UvrB_N"/>
</dbReference>
<dbReference type="Proteomes" id="UP000655366">
    <property type="component" value="Unassembled WGS sequence"/>
</dbReference>